<dbReference type="EMBL" id="CP106793">
    <property type="protein sequence ID" value="UXY23417.1"/>
    <property type="molecule type" value="Genomic_DNA"/>
</dbReference>
<organism evidence="1 2">
    <name type="scientific">Streptomyces cynarae</name>
    <dbReference type="NCBI Taxonomy" id="2981134"/>
    <lineage>
        <taxon>Bacteria</taxon>
        <taxon>Bacillati</taxon>
        <taxon>Actinomycetota</taxon>
        <taxon>Actinomycetes</taxon>
        <taxon>Kitasatosporales</taxon>
        <taxon>Streptomycetaceae</taxon>
        <taxon>Streptomyces</taxon>
    </lineage>
</organism>
<sequence length="63" mass="6700">MIGPQEHIALLSLPMLSLMRAAHRLRGTALGVIGALIPESGNTLPPGWLQYTSEAPPPRRSAS</sequence>
<evidence type="ECO:0000313" key="2">
    <source>
        <dbReference type="Proteomes" id="UP001061298"/>
    </source>
</evidence>
<name>A0ABY6EB29_9ACTN</name>
<gene>
    <name evidence="1" type="ORF">N8I84_35535</name>
</gene>
<protein>
    <submittedName>
        <fullName evidence="1">Uncharacterized protein</fullName>
    </submittedName>
</protein>
<proteinExistence type="predicted"/>
<reference evidence="1" key="1">
    <citation type="submission" date="2022-10" db="EMBL/GenBank/DDBJ databases">
        <authorList>
            <person name="Mo P."/>
        </authorList>
    </citation>
    <scope>NUCLEOTIDE SEQUENCE</scope>
    <source>
        <strain evidence="1">HUAS 13-4</strain>
    </source>
</reference>
<evidence type="ECO:0000313" key="1">
    <source>
        <dbReference type="EMBL" id="UXY23417.1"/>
    </source>
</evidence>
<accession>A0ABY6EB29</accession>
<keyword evidence="2" id="KW-1185">Reference proteome</keyword>
<dbReference type="Proteomes" id="UP001061298">
    <property type="component" value="Chromosome"/>
</dbReference>
<dbReference type="RefSeq" id="WP_263233565.1">
    <property type="nucleotide sequence ID" value="NZ_CP106793.1"/>
</dbReference>